<feature type="region of interest" description="Disordered" evidence="1">
    <location>
        <begin position="56"/>
        <end position="87"/>
    </location>
</feature>
<keyword evidence="2" id="KW-0812">Transmembrane</keyword>
<evidence type="ECO:0000313" key="5">
    <source>
        <dbReference type="Proteomes" id="UP001419268"/>
    </source>
</evidence>
<reference evidence="4 5" key="1">
    <citation type="submission" date="2024-01" db="EMBL/GenBank/DDBJ databases">
        <title>Genome assemblies of Stephania.</title>
        <authorList>
            <person name="Yang L."/>
        </authorList>
    </citation>
    <scope>NUCLEOTIDE SEQUENCE [LARGE SCALE GENOMIC DNA]</scope>
    <source>
        <strain evidence="4">JXDWG</strain>
        <tissue evidence="4">Leaf</tissue>
    </source>
</reference>
<evidence type="ECO:0000256" key="1">
    <source>
        <dbReference type="SAM" id="MobiDB-lite"/>
    </source>
</evidence>
<dbReference type="EMBL" id="JBBNAG010000009">
    <property type="protein sequence ID" value="KAK9106151.1"/>
    <property type="molecule type" value="Genomic_DNA"/>
</dbReference>
<keyword evidence="5" id="KW-1185">Reference proteome</keyword>
<feature type="transmembrane region" description="Helical" evidence="2">
    <location>
        <begin position="120"/>
        <end position="139"/>
    </location>
</feature>
<dbReference type="PANTHER" id="PTHR35094:SF7">
    <property type="entry name" value="LEUCINE-RICH REPEAT EXTENSIN-LIKE PROTEIN 2"/>
    <property type="match status" value="1"/>
</dbReference>
<comment type="caution">
    <text evidence="4">The sequence shown here is derived from an EMBL/GenBank/DDBJ whole genome shotgun (WGS) entry which is preliminary data.</text>
</comment>
<sequence>MFSPKLCDLLTLVFIAIVIIALPANSLNSSVKDDQGLATYAPPDPGVKCTACSSCENPCSQRPPPPPPPPPAPKSPSKSYCPPPPPSSPSVPYIYVTGPPGNLYPIDPYFGNSAGRRSSVALPAVVVGWGVVVGLLGLWRI</sequence>
<keyword evidence="2" id="KW-1133">Transmembrane helix</keyword>
<protein>
    <submittedName>
        <fullName evidence="4">Uncharacterized protein</fullName>
    </submittedName>
</protein>
<organism evidence="4 5">
    <name type="scientific">Stephania cephalantha</name>
    <dbReference type="NCBI Taxonomy" id="152367"/>
    <lineage>
        <taxon>Eukaryota</taxon>
        <taxon>Viridiplantae</taxon>
        <taxon>Streptophyta</taxon>
        <taxon>Embryophyta</taxon>
        <taxon>Tracheophyta</taxon>
        <taxon>Spermatophyta</taxon>
        <taxon>Magnoliopsida</taxon>
        <taxon>Ranunculales</taxon>
        <taxon>Menispermaceae</taxon>
        <taxon>Menispermoideae</taxon>
        <taxon>Cissampelideae</taxon>
        <taxon>Stephania</taxon>
    </lineage>
</organism>
<dbReference type="AlphaFoldDB" id="A0AAP0F7G7"/>
<keyword evidence="2" id="KW-0472">Membrane</keyword>
<feature type="signal peptide" evidence="3">
    <location>
        <begin position="1"/>
        <end position="26"/>
    </location>
</feature>
<name>A0AAP0F7G7_9MAGN</name>
<dbReference type="Proteomes" id="UP001419268">
    <property type="component" value="Unassembled WGS sequence"/>
</dbReference>
<gene>
    <name evidence="4" type="ORF">Scep_022995</name>
</gene>
<evidence type="ECO:0000313" key="4">
    <source>
        <dbReference type="EMBL" id="KAK9106151.1"/>
    </source>
</evidence>
<feature type="compositionally biased region" description="Pro residues" evidence="1">
    <location>
        <begin position="61"/>
        <end position="74"/>
    </location>
</feature>
<dbReference type="PANTHER" id="PTHR35094">
    <property type="entry name" value="LEUCINE-RICH REPEAT EXTENSIN-LIKE PROTEIN 2"/>
    <property type="match status" value="1"/>
</dbReference>
<evidence type="ECO:0000256" key="2">
    <source>
        <dbReference type="SAM" id="Phobius"/>
    </source>
</evidence>
<keyword evidence="3" id="KW-0732">Signal</keyword>
<feature type="chain" id="PRO_5042842916" evidence="3">
    <location>
        <begin position="27"/>
        <end position="141"/>
    </location>
</feature>
<proteinExistence type="predicted"/>
<evidence type="ECO:0000256" key="3">
    <source>
        <dbReference type="SAM" id="SignalP"/>
    </source>
</evidence>
<accession>A0AAP0F7G7</accession>